<dbReference type="OrthoDB" id="7410112at2"/>
<keyword evidence="1" id="KW-0812">Transmembrane</keyword>
<feature type="transmembrane region" description="Helical" evidence="1">
    <location>
        <begin position="41"/>
        <end position="59"/>
    </location>
</feature>
<keyword evidence="1" id="KW-0472">Membrane</keyword>
<keyword evidence="3" id="KW-1185">Reference proteome</keyword>
<dbReference type="KEGG" id="spai:FPZ24_03420"/>
<evidence type="ECO:0000313" key="3">
    <source>
        <dbReference type="Proteomes" id="UP000315673"/>
    </source>
</evidence>
<sequence>MTDEPTPAQSRNRFLLIGAARLAGIAGAVFGIVLIGRFEQFPLKLLGGAIVLSSIYMSWTIPAALAHRWATPGNVQTNRRRPPKLPK</sequence>
<dbReference type="AlphaFoldDB" id="A0A5B8LEN2"/>
<feature type="transmembrane region" description="Helical" evidence="1">
    <location>
        <begin position="14"/>
        <end position="35"/>
    </location>
</feature>
<evidence type="ECO:0000313" key="2">
    <source>
        <dbReference type="EMBL" id="QDZ06638.1"/>
    </source>
</evidence>
<evidence type="ECO:0000256" key="1">
    <source>
        <dbReference type="SAM" id="Phobius"/>
    </source>
</evidence>
<dbReference type="Proteomes" id="UP000315673">
    <property type="component" value="Chromosome"/>
</dbReference>
<keyword evidence="1" id="KW-1133">Transmembrane helix</keyword>
<proteinExistence type="predicted"/>
<reference evidence="2 3" key="1">
    <citation type="submission" date="2019-07" db="EMBL/GenBank/DDBJ databases">
        <title>Full genome sequence of Sphingomonas sp. 4R-6-7(HKS19).</title>
        <authorList>
            <person name="Im W.-T."/>
        </authorList>
    </citation>
    <scope>NUCLEOTIDE SEQUENCE [LARGE SCALE GENOMIC DNA]</scope>
    <source>
        <strain evidence="2 3">HKS19</strain>
    </source>
</reference>
<dbReference type="EMBL" id="CP042306">
    <property type="protein sequence ID" value="QDZ06638.1"/>
    <property type="molecule type" value="Genomic_DNA"/>
</dbReference>
<accession>A0A5B8LEN2</accession>
<dbReference type="RefSeq" id="WP_146569722.1">
    <property type="nucleotide sequence ID" value="NZ_CP042306.1"/>
</dbReference>
<gene>
    <name evidence="2" type="ORF">FPZ24_03420</name>
</gene>
<organism evidence="2 3">
    <name type="scientific">Sphingomonas panacisoli</name>
    <dbReference type="NCBI Taxonomy" id="1813879"/>
    <lineage>
        <taxon>Bacteria</taxon>
        <taxon>Pseudomonadati</taxon>
        <taxon>Pseudomonadota</taxon>
        <taxon>Alphaproteobacteria</taxon>
        <taxon>Sphingomonadales</taxon>
        <taxon>Sphingomonadaceae</taxon>
        <taxon>Sphingomonas</taxon>
    </lineage>
</organism>
<protein>
    <submittedName>
        <fullName evidence="2">Uncharacterized protein</fullName>
    </submittedName>
</protein>
<name>A0A5B8LEN2_9SPHN</name>